<dbReference type="Gene3D" id="3.30.530.20">
    <property type="match status" value="1"/>
</dbReference>
<evidence type="ECO:0008006" key="3">
    <source>
        <dbReference type="Google" id="ProtNLM"/>
    </source>
</evidence>
<protein>
    <recommendedName>
        <fullName evidence="3">Polyketide cyclase</fullName>
    </recommendedName>
</protein>
<comment type="caution">
    <text evidence="1">The sequence shown here is derived from an EMBL/GenBank/DDBJ whole genome shotgun (WGS) entry which is preliminary data.</text>
</comment>
<accession>A0A7K0DYM3</accession>
<evidence type="ECO:0000313" key="1">
    <source>
        <dbReference type="EMBL" id="MQY29964.1"/>
    </source>
</evidence>
<reference evidence="1 2" key="1">
    <citation type="submission" date="2019-10" db="EMBL/GenBank/DDBJ databases">
        <title>Nocardia macrotermitis sp. nov. and Nocardia aurantia sp. nov., isolated from the gut of fungus growing-termite Macrotermes natalensis.</title>
        <authorList>
            <person name="Benndorf R."/>
            <person name="Schwitalla J."/>
            <person name="Martin K."/>
            <person name="De Beer W."/>
            <person name="Kaster A.-K."/>
            <person name="Vollmers J."/>
            <person name="Poulsen M."/>
            <person name="Beemelmanns C."/>
        </authorList>
    </citation>
    <scope>NUCLEOTIDE SEQUENCE [LARGE SCALE GENOMIC DNA]</scope>
    <source>
        <strain evidence="1 2">RB56</strain>
    </source>
</reference>
<dbReference type="Proteomes" id="UP000431401">
    <property type="component" value="Unassembled WGS sequence"/>
</dbReference>
<proteinExistence type="predicted"/>
<keyword evidence="2" id="KW-1185">Reference proteome</keyword>
<dbReference type="RefSeq" id="WP_153347200.1">
    <property type="nucleotide sequence ID" value="NZ_WEGI01000012.1"/>
</dbReference>
<dbReference type="EMBL" id="WEGI01000012">
    <property type="protein sequence ID" value="MQY29964.1"/>
    <property type="molecule type" value="Genomic_DNA"/>
</dbReference>
<dbReference type="InterPro" id="IPR023393">
    <property type="entry name" value="START-like_dom_sf"/>
</dbReference>
<dbReference type="AlphaFoldDB" id="A0A7K0DYM3"/>
<evidence type="ECO:0000313" key="2">
    <source>
        <dbReference type="Proteomes" id="UP000431401"/>
    </source>
</evidence>
<organism evidence="1 2">
    <name type="scientific">Nocardia aurantia</name>
    <dbReference type="NCBI Taxonomy" id="2585199"/>
    <lineage>
        <taxon>Bacteria</taxon>
        <taxon>Bacillati</taxon>
        <taxon>Actinomycetota</taxon>
        <taxon>Actinomycetes</taxon>
        <taxon>Mycobacteriales</taxon>
        <taxon>Nocardiaceae</taxon>
        <taxon>Nocardia</taxon>
    </lineage>
</organism>
<dbReference type="SUPFAM" id="SSF55961">
    <property type="entry name" value="Bet v1-like"/>
    <property type="match status" value="1"/>
</dbReference>
<gene>
    <name evidence="1" type="ORF">NRB56_55580</name>
</gene>
<name>A0A7K0DYM3_9NOCA</name>
<sequence length="139" mass="15130">MTIAPTLHLDVAIARPFPEVAAYLADPRNFPSWATGLSSGLEPAGPDSGAEPGEWLAVAPQGRAFVRFSPANDLGVADHRVRFPDGTHVDIPLRAIPNGTGTTVVLTLFRQPDMDDERFATDADWVRRDLTTLRNALER</sequence>
<dbReference type="OrthoDB" id="880456at2"/>